<feature type="coiled-coil region" evidence="1">
    <location>
        <begin position="213"/>
        <end position="262"/>
    </location>
</feature>
<name>A0A6J4UHH0_9BACT</name>
<feature type="region of interest" description="Disordered" evidence="2">
    <location>
        <begin position="715"/>
        <end position="750"/>
    </location>
</feature>
<protein>
    <submittedName>
        <fullName evidence="4">SbcC_Rad50</fullName>
    </submittedName>
</protein>
<dbReference type="EMBL" id="CADCWH010000141">
    <property type="protein sequence ID" value="CAA9550900.1"/>
    <property type="molecule type" value="Genomic_DNA"/>
</dbReference>
<evidence type="ECO:0000256" key="2">
    <source>
        <dbReference type="SAM" id="MobiDB-lite"/>
    </source>
</evidence>
<dbReference type="Gene3D" id="3.40.50.300">
    <property type="entry name" value="P-loop containing nucleotide triphosphate hydrolases"/>
    <property type="match status" value="2"/>
</dbReference>
<dbReference type="Pfam" id="PF02463">
    <property type="entry name" value="SMC_N"/>
    <property type="match status" value="1"/>
</dbReference>
<dbReference type="AlphaFoldDB" id="A0A6J4UHH0"/>
<dbReference type="PANTHER" id="PTHR32114:SF2">
    <property type="entry name" value="ABC TRANSPORTER ABCH.3"/>
    <property type="match status" value="1"/>
</dbReference>
<dbReference type="PANTHER" id="PTHR32114">
    <property type="entry name" value="ABC TRANSPORTER ABCH.3"/>
    <property type="match status" value="1"/>
</dbReference>
<dbReference type="InterPro" id="IPR027417">
    <property type="entry name" value="P-loop_NTPase"/>
</dbReference>
<evidence type="ECO:0000313" key="4">
    <source>
        <dbReference type="EMBL" id="CAA9550900.1"/>
    </source>
</evidence>
<keyword evidence="1" id="KW-0175">Coiled coil</keyword>
<sequence length="946" mass="104516">MILAKMVIEDFKQFRGKQEIEFPSSGIIAVMGPNGAGKTTIFEAIEWCLYKPTRLKTEDIVPRGTAARPRVHVTLEDPRTGTRHVVERAVGGSQTIKASVYREDDLEKPLAQGTRDVTAFVATHLVGLSHAAFVATFFTRQKELTYFGALGETDRRREVGRLLGYETIALAQAAIGEQRADAGLRARGLASQIENELRDRDFDVEWAELDRALAAADQEVVAAEEAFARAEAEWQRLRAEAEDLLEQERQDAEFARAEAQIEGKVQSARERLDAAVASLANLDLVARNRAVALPIATGLADHQAERARQDAAFARYQEQQALDAAVAREVDGAARVASTAQARVLKTTTPDVPEWTWWPDGSHDLPRAIRRLRAVATALDPRAARDRVNVSHALVTLEKERDATAKKWRNCAQTLESVQAEERHILVEGDPEAALTRHREARQRAGDARADAAAEANGIGQERAAREVIVQRLRQTRFEGDENLCPTCRRPFAEHEIATMVATFEEGIAALRQREAAAVARRSAAEREQGVLDQAITAEDARLARLSHARARIERGTEMTAGAQEAAEDAEAQLAECLASSGRQAVPMAEEITREERYADAVEVIVAVTPSLEEWEETALLHRAAAEEARRARAGLGDVTYDPEAHKAAEVAVNEAQTATTRIEGFDQQLAERPALEATRARSEAEVAEHQQARVTVVAQRAALGFEKVRLDQATARRDQAHQSERAALTARNDASQRREHVRRDREQLRKDQERLEGLVRRADEAQREHGLLGELYDTFKQFDQYVAGRVTPHFAEQTGDLLATVTGGRYDHVTFDQNYGIKVYDGPDEAFPITAFSGGEHDVIALCARLALSRLVGGQAATPPSFLVLDEVFGALDRDRRGHVLDTLGALAGTSEAYRQLFIISHVDDIRQSSIFDDILRITEEDDGSRIERMGLTLDGPVEEG</sequence>
<dbReference type="InterPro" id="IPR003395">
    <property type="entry name" value="RecF/RecN/SMC_N"/>
</dbReference>
<accession>A0A6J4UHH0</accession>
<evidence type="ECO:0000256" key="1">
    <source>
        <dbReference type="SAM" id="Coils"/>
    </source>
</evidence>
<gene>
    <name evidence="4" type="ORF">AVDCRST_MAG70-914</name>
</gene>
<evidence type="ECO:0000259" key="3">
    <source>
        <dbReference type="Pfam" id="PF02463"/>
    </source>
</evidence>
<proteinExistence type="predicted"/>
<feature type="domain" description="RecF/RecN/SMC N-terminal" evidence="3">
    <location>
        <begin position="3"/>
        <end position="928"/>
    </location>
</feature>
<reference evidence="4" key="1">
    <citation type="submission" date="2020-02" db="EMBL/GenBank/DDBJ databases">
        <authorList>
            <person name="Meier V. D."/>
        </authorList>
    </citation>
    <scope>NUCLEOTIDE SEQUENCE</scope>
    <source>
        <strain evidence="4">AVDCRST_MAG70</strain>
    </source>
</reference>
<feature type="compositionally biased region" description="Basic and acidic residues" evidence="2">
    <location>
        <begin position="735"/>
        <end position="750"/>
    </location>
</feature>
<dbReference type="SUPFAM" id="SSF52540">
    <property type="entry name" value="P-loop containing nucleoside triphosphate hydrolases"/>
    <property type="match status" value="1"/>
</dbReference>
<feature type="compositionally biased region" description="Basic and acidic residues" evidence="2">
    <location>
        <begin position="715"/>
        <end position="725"/>
    </location>
</feature>
<organism evidence="4">
    <name type="scientific">uncultured Thermomicrobiales bacterium</name>
    <dbReference type="NCBI Taxonomy" id="1645740"/>
    <lineage>
        <taxon>Bacteria</taxon>
        <taxon>Pseudomonadati</taxon>
        <taxon>Thermomicrobiota</taxon>
        <taxon>Thermomicrobia</taxon>
        <taxon>Thermomicrobiales</taxon>
        <taxon>environmental samples</taxon>
    </lineage>
</organism>